<sequence>MAAEQAVFDSRHPANGLNPQNAHLRASQKRDSTHSAVDLCPCPEHPGNAFGKKRRNRRDPRTRQQLLRWRGSRTTVIIRRADRSKIARVRVESKKGFEAPKTGCCDGSLGKRLRRIAKMASAQKKQGPKDAARGRRWRRAVCTGNCSAARRLRGLREKALVSRFRGSMPPRDGEQHADDLCTPAAPGRQTARRWRGAISAAAALSLLSKAAGLARFPGRLRSRSRSLCLLSGVGSARCHWALGVGSRACAEGAKQSSQLRSAGRRSLSELAGGSSKQAAGASPVLVAARRTRVHTVQASSRGRCSTRQQSTALGPRTGDDGARLRAPGTPCRCGQRGGRSQQASCCGLVAFGPCGTSNDAHGVLTRARMAVRRSAGASQNPMP</sequence>
<accession>A0A6A6TPN3</accession>
<feature type="region of interest" description="Disordered" evidence="1">
    <location>
        <begin position="1"/>
        <end position="63"/>
    </location>
</feature>
<feature type="compositionally biased region" description="Basic residues" evidence="1">
    <location>
        <begin position="51"/>
        <end position="60"/>
    </location>
</feature>
<evidence type="ECO:0000313" key="2">
    <source>
        <dbReference type="EMBL" id="KAF2661406.1"/>
    </source>
</evidence>
<keyword evidence="3" id="KW-1185">Reference proteome</keyword>
<feature type="region of interest" description="Disordered" evidence="1">
    <location>
        <begin position="165"/>
        <end position="186"/>
    </location>
</feature>
<protein>
    <submittedName>
        <fullName evidence="2">Uncharacterized protein</fullName>
    </submittedName>
</protein>
<gene>
    <name evidence="2" type="ORF">K491DRAFT_674056</name>
</gene>
<feature type="compositionally biased region" description="Polar residues" evidence="1">
    <location>
        <begin position="296"/>
        <end position="312"/>
    </location>
</feature>
<dbReference type="AlphaFoldDB" id="A0A6A6TPN3"/>
<proteinExistence type="predicted"/>
<organism evidence="2 3">
    <name type="scientific">Lophiostoma macrostomum CBS 122681</name>
    <dbReference type="NCBI Taxonomy" id="1314788"/>
    <lineage>
        <taxon>Eukaryota</taxon>
        <taxon>Fungi</taxon>
        <taxon>Dikarya</taxon>
        <taxon>Ascomycota</taxon>
        <taxon>Pezizomycotina</taxon>
        <taxon>Dothideomycetes</taxon>
        <taxon>Pleosporomycetidae</taxon>
        <taxon>Pleosporales</taxon>
        <taxon>Lophiostomataceae</taxon>
        <taxon>Lophiostoma</taxon>
    </lineage>
</organism>
<evidence type="ECO:0000313" key="3">
    <source>
        <dbReference type="Proteomes" id="UP000799324"/>
    </source>
</evidence>
<evidence type="ECO:0000256" key="1">
    <source>
        <dbReference type="SAM" id="MobiDB-lite"/>
    </source>
</evidence>
<dbReference type="Proteomes" id="UP000799324">
    <property type="component" value="Unassembled WGS sequence"/>
</dbReference>
<name>A0A6A6TPN3_9PLEO</name>
<feature type="region of interest" description="Disordered" evidence="1">
    <location>
        <begin position="253"/>
        <end position="275"/>
    </location>
</feature>
<reference evidence="2" key="1">
    <citation type="journal article" date="2020" name="Stud. Mycol.">
        <title>101 Dothideomycetes genomes: a test case for predicting lifestyles and emergence of pathogens.</title>
        <authorList>
            <person name="Haridas S."/>
            <person name="Albert R."/>
            <person name="Binder M."/>
            <person name="Bloem J."/>
            <person name="Labutti K."/>
            <person name="Salamov A."/>
            <person name="Andreopoulos B."/>
            <person name="Baker S."/>
            <person name="Barry K."/>
            <person name="Bills G."/>
            <person name="Bluhm B."/>
            <person name="Cannon C."/>
            <person name="Castanera R."/>
            <person name="Culley D."/>
            <person name="Daum C."/>
            <person name="Ezra D."/>
            <person name="Gonzalez J."/>
            <person name="Henrissat B."/>
            <person name="Kuo A."/>
            <person name="Liang C."/>
            <person name="Lipzen A."/>
            <person name="Lutzoni F."/>
            <person name="Magnuson J."/>
            <person name="Mondo S."/>
            <person name="Nolan M."/>
            <person name="Ohm R."/>
            <person name="Pangilinan J."/>
            <person name="Park H.-J."/>
            <person name="Ramirez L."/>
            <person name="Alfaro M."/>
            <person name="Sun H."/>
            <person name="Tritt A."/>
            <person name="Yoshinaga Y."/>
            <person name="Zwiers L.-H."/>
            <person name="Turgeon B."/>
            <person name="Goodwin S."/>
            <person name="Spatafora J."/>
            <person name="Crous P."/>
            <person name="Grigoriev I."/>
        </authorList>
    </citation>
    <scope>NUCLEOTIDE SEQUENCE</scope>
    <source>
        <strain evidence="2">CBS 122681</strain>
    </source>
</reference>
<feature type="region of interest" description="Disordered" evidence="1">
    <location>
        <begin position="296"/>
        <end position="323"/>
    </location>
</feature>
<dbReference type="EMBL" id="MU004294">
    <property type="protein sequence ID" value="KAF2661406.1"/>
    <property type="molecule type" value="Genomic_DNA"/>
</dbReference>